<reference evidence="2 3" key="1">
    <citation type="submission" date="2020-07" db="EMBL/GenBank/DDBJ databases">
        <title>Sequencing the genomes of 1000 actinobacteria strains.</title>
        <authorList>
            <person name="Klenk H.-P."/>
        </authorList>
    </citation>
    <scope>NUCLEOTIDE SEQUENCE [LARGE SCALE GENOMIC DNA]</scope>
    <source>
        <strain evidence="2 3">DSM 15165</strain>
    </source>
</reference>
<dbReference type="EMBL" id="JACCFL010000001">
    <property type="protein sequence ID" value="NYJ24190.1"/>
    <property type="molecule type" value="Genomic_DNA"/>
</dbReference>
<evidence type="ECO:0000313" key="2">
    <source>
        <dbReference type="EMBL" id="NYJ24190.1"/>
    </source>
</evidence>
<evidence type="ECO:0000313" key="3">
    <source>
        <dbReference type="Proteomes" id="UP000578352"/>
    </source>
</evidence>
<protein>
    <submittedName>
        <fullName evidence="2">Uncharacterized protein</fullName>
    </submittedName>
</protein>
<comment type="caution">
    <text evidence="2">The sequence shown here is derived from an EMBL/GenBank/DDBJ whole genome shotgun (WGS) entry which is preliminary data.</text>
</comment>
<gene>
    <name evidence="2" type="ORF">HNR13_002477</name>
</gene>
<sequence length="295" mass="30575">MTTTPLTRRTLVGAAAWTAPAIALSTASPAHAASPVGVIAFVDADDLIGSGYTADLVVQLTPPTGDPVPANLAVAYSSPGVVDGPAFVATGGKNLVTIPVTGRDVNRSTVITVSAPGYLPATTTLRVTFDDGAFFMARNAPFGVRHSANTLNPTTSSGIRGTAADGTIVDTWTGGWLYRSTLASNTFTPTGTLFGGSFDDPGTIVGTIAWRLEVVTTGAPNLRWQQRNGFAFSGRALGDTYQEGVTRSGAGLGVMNVVPAVRATLSSASNPGGSALFTWSFPRFPKYRALWTIQY</sequence>
<proteinExistence type="predicted"/>
<dbReference type="PROSITE" id="PS51318">
    <property type="entry name" value="TAT"/>
    <property type="match status" value="1"/>
</dbReference>
<feature type="chain" id="PRO_5033005916" evidence="1">
    <location>
        <begin position="33"/>
        <end position="295"/>
    </location>
</feature>
<dbReference type="InterPro" id="IPR006311">
    <property type="entry name" value="TAT_signal"/>
</dbReference>
<organism evidence="2 3">
    <name type="scientific">Leifsonia shinshuensis</name>
    <dbReference type="NCBI Taxonomy" id="150026"/>
    <lineage>
        <taxon>Bacteria</taxon>
        <taxon>Bacillati</taxon>
        <taxon>Actinomycetota</taxon>
        <taxon>Actinomycetes</taxon>
        <taxon>Micrococcales</taxon>
        <taxon>Microbacteriaceae</taxon>
        <taxon>Leifsonia</taxon>
    </lineage>
</organism>
<name>A0A853CZG2_9MICO</name>
<feature type="signal peptide" evidence="1">
    <location>
        <begin position="1"/>
        <end position="32"/>
    </location>
</feature>
<keyword evidence="1" id="KW-0732">Signal</keyword>
<evidence type="ECO:0000256" key="1">
    <source>
        <dbReference type="SAM" id="SignalP"/>
    </source>
</evidence>
<accession>A0A853CZG2</accession>
<dbReference type="RefSeq" id="WP_179606154.1">
    <property type="nucleotide sequence ID" value="NZ_BAABEH010000001.1"/>
</dbReference>
<dbReference type="Proteomes" id="UP000578352">
    <property type="component" value="Unassembled WGS sequence"/>
</dbReference>
<dbReference type="AlphaFoldDB" id="A0A853CZG2"/>